<evidence type="ECO:0000313" key="1">
    <source>
        <dbReference type="EMBL" id="MDU0807480.1"/>
    </source>
</evidence>
<accession>A0ABU3TNT5</accession>
<dbReference type="EMBL" id="JAVNWW010000001">
    <property type="protein sequence ID" value="MDU0807480.1"/>
    <property type="molecule type" value="Genomic_DNA"/>
</dbReference>
<dbReference type="InterPro" id="IPR045944">
    <property type="entry name" value="DUF6364"/>
</dbReference>
<proteinExistence type="predicted"/>
<keyword evidence="2" id="KW-1185">Reference proteome</keyword>
<dbReference type="Pfam" id="PF19891">
    <property type="entry name" value="DUF6364"/>
    <property type="match status" value="1"/>
</dbReference>
<organism evidence="1 2">
    <name type="scientific">Aquirufa regiilacus</name>
    <dbReference type="NCBI Taxonomy" id="3024868"/>
    <lineage>
        <taxon>Bacteria</taxon>
        <taxon>Pseudomonadati</taxon>
        <taxon>Bacteroidota</taxon>
        <taxon>Cytophagia</taxon>
        <taxon>Cytophagales</taxon>
        <taxon>Flectobacillaceae</taxon>
        <taxon>Aquirufa</taxon>
    </lineage>
</organism>
<dbReference type="RefSeq" id="WP_315577363.1">
    <property type="nucleotide sequence ID" value="NZ_JARDXH010000007.1"/>
</dbReference>
<protein>
    <submittedName>
        <fullName evidence="1">DUF6364 family protein</fullName>
    </submittedName>
</protein>
<sequence length="81" mass="9411">MDTKLTLKLDHDVIEKAKTFAKAKNTSLSKLIENYLRLLVDHERNSEVNTLVKSLSGVLHLTENFNHKSEYQKYITSKYKS</sequence>
<reference evidence="1 2" key="1">
    <citation type="submission" date="2023-09" db="EMBL/GenBank/DDBJ databases">
        <title>Aquirufa genomes.</title>
        <authorList>
            <person name="Pitt A."/>
        </authorList>
    </citation>
    <scope>NUCLEOTIDE SEQUENCE [LARGE SCALE GENOMIC DNA]</scope>
    <source>
        <strain evidence="1 2">LEOWEIH-7C</strain>
    </source>
</reference>
<name>A0ABU3TNT5_9BACT</name>
<dbReference type="Proteomes" id="UP001249959">
    <property type="component" value="Unassembled WGS sequence"/>
</dbReference>
<evidence type="ECO:0000313" key="2">
    <source>
        <dbReference type="Proteomes" id="UP001249959"/>
    </source>
</evidence>
<gene>
    <name evidence="1" type="ORF">PQG45_00370</name>
</gene>
<comment type="caution">
    <text evidence="1">The sequence shown here is derived from an EMBL/GenBank/DDBJ whole genome shotgun (WGS) entry which is preliminary data.</text>
</comment>